<evidence type="ECO:0000313" key="10">
    <source>
        <dbReference type="Proteomes" id="UP000195602"/>
    </source>
</evidence>
<comment type="similarity">
    <text evidence="3 8">Belongs to the CGR1 family.</text>
</comment>
<feature type="coiled-coil region" evidence="8">
    <location>
        <begin position="59"/>
        <end position="132"/>
    </location>
</feature>
<evidence type="ECO:0000256" key="4">
    <source>
        <dbReference type="ARBA" id="ARBA00022517"/>
    </source>
</evidence>
<evidence type="ECO:0000256" key="8">
    <source>
        <dbReference type="RuleBase" id="RU363084"/>
    </source>
</evidence>
<keyword evidence="6 8" id="KW-0175">Coiled coil</keyword>
<dbReference type="Pfam" id="PF03879">
    <property type="entry name" value="Cgr1"/>
    <property type="match status" value="1"/>
</dbReference>
<evidence type="ECO:0000256" key="7">
    <source>
        <dbReference type="ARBA" id="ARBA00023242"/>
    </source>
</evidence>
<dbReference type="InterPro" id="IPR005579">
    <property type="entry name" value="Cgr1-like"/>
</dbReference>
<keyword evidence="7 8" id="KW-0539">Nucleus</keyword>
<comment type="subcellular location">
    <subcellularLocation>
        <location evidence="2 8">Nucleus</location>
        <location evidence="2 8">Nucleolus</location>
    </subcellularLocation>
</comment>
<dbReference type="GO" id="GO:0006364">
    <property type="term" value="P:rRNA processing"/>
    <property type="evidence" value="ECO:0007669"/>
    <property type="project" value="UniProtKB-UniRule"/>
</dbReference>
<evidence type="ECO:0000256" key="5">
    <source>
        <dbReference type="ARBA" id="ARBA00022552"/>
    </source>
</evidence>
<gene>
    <name evidence="9" type="ORF">A9F13_03g01683</name>
</gene>
<dbReference type="Proteomes" id="UP000195602">
    <property type="component" value="Unassembled WGS sequence"/>
</dbReference>
<reference evidence="9 10" key="1">
    <citation type="submission" date="2017-04" db="EMBL/GenBank/DDBJ databases">
        <title>Draft genome of the yeast Clavispora lusitaniae type strain CBS 6936.</title>
        <authorList>
            <person name="Durrens P."/>
            <person name="Klopp C."/>
            <person name="Biteau N."/>
            <person name="Fitton-Ouhabi V."/>
            <person name="Dementhon K."/>
            <person name="Accoceberry I."/>
            <person name="Sherman D.J."/>
            <person name="Noel T."/>
        </authorList>
    </citation>
    <scope>NUCLEOTIDE SEQUENCE [LARGE SCALE GENOMIC DNA]</scope>
    <source>
        <strain evidence="9 10">CBS 6936</strain>
    </source>
</reference>
<dbReference type="KEGG" id="clus:A9F13_03g01683"/>
<sequence length="132" mass="16234">MSATAEKDYKDIPKKYIDPLAEKDIGEGPRVNGKDWKIKKDAFRVKSLGVRKLSTWKLREEKKLQEEQYKQRLKELKQEKEDERNRRIEAIKKRREAREEKERYEKIAEKMHAKKVERLRRKEKRNKLLRER</sequence>
<protein>
    <recommendedName>
        <fullName evidence="8">rRNA-processing protein</fullName>
    </recommendedName>
</protein>
<dbReference type="AlphaFoldDB" id="A0AA91Q2T7"/>
<comment type="caution">
    <text evidence="9">The sequence shown here is derived from an EMBL/GenBank/DDBJ whole genome shotgun (WGS) entry which is preliminary data.</text>
</comment>
<name>A0AA91Q2T7_CLALS</name>
<accession>A0AA91Q2T7</accession>
<dbReference type="EMBL" id="LYUB02000003">
    <property type="protein sequence ID" value="OVF10034.1"/>
    <property type="molecule type" value="Genomic_DNA"/>
</dbReference>
<proteinExistence type="inferred from homology"/>
<evidence type="ECO:0000256" key="2">
    <source>
        <dbReference type="ARBA" id="ARBA00004604"/>
    </source>
</evidence>
<comment type="function">
    <text evidence="1 8">Involved in nucleolar integrity and required for processing of the pre-rRNA for the 60S ribosome subunit.</text>
</comment>
<dbReference type="GO" id="GO:0005730">
    <property type="term" value="C:nucleolus"/>
    <property type="evidence" value="ECO:0007669"/>
    <property type="project" value="UniProtKB-SubCell"/>
</dbReference>
<evidence type="ECO:0000256" key="1">
    <source>
        <dbReference type="ARBA" id="ARBA00004090"/>
    </source>
</evidence>
<keyword evidence="4 8" id="KW-0690">Ribosome biogenesis</keyword>
<evidence type="ECO:0000313" key="9">
    <source>
        <dbReference type="EMBL" id="OVF10034.1"/>
    </source>
</evidence>
<evidence type="ECO:0000256" key="6">
    <source>
        <dbReference type="ARBA" id="ARBA00023054"/>
    </source>
</evidence>
<organism evidence="9 10">
    <name type="scientific">Clavispora lusitaniae</name>
    <name type="common">Candida lusitaniae</name>
    <dbReference type="NCBI Taxonomy" id="36911"/>
    <lineage>
        <taxon>Eukaryota</taxon>
        <taxon>Fungi</taxon>
        <taxon>Dikarya</taxon>
        <taxon>Ascomycota</taxon>
        <taxon>Saccharomycotina</taxon>
        <taxon>Pichiomycetes</taxon>
        <taxon>Metschnikowiaceae</taxon>
        <taxon>Clavispora</taxon>
    </lineage>
</organism>
<evidence type="ECO:0000256" key="3">
    <source>
        <dbReference type="ARBA" id="ARBA00007869"/>
    </source>
</evidence>
<keyword evidence="5 8" id="KW-0698">rRNA processing</keyword>